<gene>
    <name evidence="1" type="ORF">L6164_008462</name>
</gene>
<keyword evidence="2" id="KW-1185">Reference proteome</keyword>
<evidence type="ECO:0000313" key="2">
    <source>
        <dbReference type="Proteomes" id="UP000828941"/>
    </source>
</evidence>
<dbReference type="EMBL" id="CM039429">
    <property type="protein sequence ID" value="KAI4347671.1"/>
    <property type="molecule type" value="Genomic_DNA"/>
</dbReference>
<proteinExistence type="predicted"/>
<organism evidence="1 2">
    <name type="scientific">Bauhinia variegata</name>
    <name type="common">Purple orchid tree</name>
    <name type="synonym">Phanera variegata</name>
    <dbReference type="NCBI Taxonomy" id="167791"/>
    <lineage>
        <taxon>Eukaryota</taxon>
        <taxon>Viridiplantae</taxon>
        <taxon>Streptophyta</taxon>
        <taxon>Embryophyta</taxon>
        <taxon>Tracheophyta</taxon>
        <taxon>Spermatophyta</taxon>
        <taxon>Magnoliopsida</taxon>
        <taxon>eudicotyledons</taxon>
        <taxon>Gunneridae</taxon>
        <taxon>Pentapetalae</taxon>
        <taxon>rosids</taxon>
        <taxon>fabids</taxon>
        <taxon>Fabales</taxon>
        <taxon>Fabaceae</taxon>
        <taxon>Cercidoideae</taxon>
        <taxon>Cercideae</taxon>
        <taxon>Bauhiniinae</taxon>
        <taxon>Bauhinia</taxon>
    </lineage>
</organism>
<evidence type="ECO:0000313" key="1">
    <source>
        <dbReference type="EMBL" id="KAI4347671.1"/>
    </source>
</evidence>
<accession>A0ACB9PJM2</accession>
<dbReference type="Proteomes" id="UP000828941">
    <property type="component" value="Chromosome 4"/>
</dbReference>
<reference evidence="1 2" key="1">
    <citation type="journal article" date="2022" name="DNA Res.">
        <title>Chromosomal-level genome assembly of the orchid tree Bauhinia variegata (Leguminosae; Cercidoideae) supports the allotetraploid origin hypothesis of Bauhinia.</title>
        <authorList>
            <person name="Zhong Y."/>
            <person name="Chen Y."/>
            <person name="Zheng D."/>
            <person name="Pang J."/>
            <person name="Liu Y."/>
            <person name="Luo S."/>
            <person name="Meng S."/>
            <person name="Qian L."/>
            <person name="Wei D."/>
            <person name="Dai S."/>
            <person name="Zhou R."/>
        </authorList>
    </citation>
    <scope>NUCLEOTIDE SEQUENCE [LARGE SCALE GENOMIC DNA]</scope>
    <source>
        <strain evidence="1">BV-YZ2020</strain>
    </source>
</reference>
<name>A0ACB9PJM2_BAUVA</name>
<sequence length="72" mass="8233">MYKDADDGNTVDDNRIKDDNKIEDNDDGKLVTVEEKVKKKEGRIPLPWDLLQPILRILGHCLMGVNNDKAKK</sequence>
<comment type="caution">
    <text evidence="1">The sequence shown here is derived from an EMBL/GenBank/DDBJ whole genome shotgun (WGS) entry which is preliminary data.</text>
</comment>
<protein>
    <submittedName>
        <fullName evidence="1">Uncharacterized protein</fullName>
    </submittedName>
</protein>